<dbReference type="OrthoDB" id="4473401at2759"/>
<dbReference type="Proteomes" id="UP000252519">
    <property type="component" value="Unassembled WGS sequence"/>
</dbReference>
<dbReference type="InterPro" id="IPR002223">
    <property type="entry name" value="Kunitz_BPTI"/>
</dbReference>
<dbReference type="EMBL" id="JOJR01002703">
    <property type="protein sequence ID" value="RCN28351.1"/>
    <property type="molecule type" value="Genomic_DNA"/>
</dbReference>
<dbReference type="PROSITE" id="PS50279">
    <property type="entry name" value="BPTI_KUNITZ_2"/>
    <property type="match status" value="2"/>
</dbReference>
<feature type="compositionally biased region" description="Polar residues" evidence="1">
    <location>
        <begin position="210"/>
        <end position="221"/>
    </location>
</feature>
<dbReference type="AlphaFoldDB" id="A0A368F859"/>
<feature type="non-terminal residue" evidence="3">
    <location>
        <position position="1"/>
    </location>
</feature>
<dbReference type="InterPro" id="IPR036880">
    <property type="entry name" value="Kunitz_BPTI_sf"/>
</dbReference>
<name>A0A368F859_ANCCA</name>
<reference evidence="3 4" key="1">
    <citation type="submission" date="2014-10" db="EMBL/GenBank/DDBJ databases">
        <title>Draft genome of the hookworm Ancylostoma caninum.</title>
        <authorList>
            <person name="Mitreva M."/>
        </authorList>
    </citation>
    <scope>NUCLEOTIDE SEQUENCE [LARGE SCALE GENOMIC DNA]</scope>
    <source>
        <strain evidence="3 4">Baltimore</strain>
    </source>
</reference>
<evidence type="ECO:0000259" key="2">
    <source>
        <dbReference type="PROSITE" id="PS50279"/>
    </source>
</evidence>
<gene>
    <name evidence="3" type="ORF">ANCCAN_25904</name>
</gene>
<dbReference type="Pfam" id="PF00014">
    <property type="entry name" value="Kunitz_BPTI"/>
    <property type="match status" value="2"/>
</dbReference>
<feature type="region of interest" description="Disordered" evidence="1">
    <location>
        <begin position="189"/>
        <end position="221"/>
    </location>
</feature>
<keyword evidence="4" id="KW-1185">Reference proteome</keyword>
<dbReference type="InterPro" id="IPR053014">
    <property type="entry name" value="Cuticle_assoc_divergent"/>
</dbReference>
<evidence type="ECO:0000313" key="3">
    <source>
        <dbReference type="EMBL" id="RCN28351.1"/>
    </source>
</evidence>
<feature type="domain" description="BPTI/Kunitz inhibitor" evidence="2">
    <location>
        <begin position="128"/>
        <end position="178"/>
    </location>
</feature>
<feature type="domain" description="BPTI/Kunitz inhibitor" evidence="2">
    <location>
        <begin position="72"/>
        <end position="122"/>
    </location>
</feature>
<comment type="caution">
    <text evidence="3">The sequence shown here is derived from an EMBL/GenBank/DDBJ whole genome shotgun (WGS) entry which is preliminary data.</text>
</comment>
<proteinExistence type="predicted"/>
<dbReference type="GO" id="GO:0004867">
    <property type="term" value="F:serine-type endopeptidase inhibitor activity"/>
    <property type="evidence" value="ECO:0007669"/>
    <property type="project" value="InterPro"/>
</dbReference>
<feature type="compositionally biased region" description="Polar residues" evidence="1">
    <location>
        <begin position="189"/>
        <end position="200"/>
    </location>
</feature>
<organism evidence="3 4">
    <name type="scientific">Ancylostoma caninum</name>
    <name type="common">Dog hookworm</name>
    <dbReference type="NCBI Taxonomy" id="29170"/>
    <lineage>
        <taxon>Eukaryota</taxon>
        <taxon>Metazoa</taxon>
        <taxon>Ecdysozoa</taxon>
        <taxon>Nematoda</taxon>
        <taxon>Chromadorea</taxon>
        <taxon>Rhabditida</taxon>
        <taxon>Rhabditina</taxon>
        <taxon>Rhabditomorpha</taxon>
        <taxon>Strongyloidea</taxon>
        <taxon>Ancylostomatidae</taxon>
        <taxon>Ancylostomatinae</taxon>
        <taxon>Ancylostoma</taxon>
    </lineage>
</organism>
<evidence type="ECO:0000313" key="4">
    <source>
        <dbReference type="Proteomes" id="UP000252519"/>
    </source>
</evidence>
<sequence>ACIIPVLCEGAVAVPSTNANESCSPLSPNSCPSGSFCKVNGEYRTSACCVEPAELPEKFSSVPASEPIAANCFMAQDAGYGVESSHRWSFDPSSSSCVSFIYNGYGGNQNNFLSRRDCQSACKMTRPCDEPVSSGYGNKFISRFFYSKEYGQCLHFVYSGEGGNANNFPNLRECMKTCMPDSPQFKCFQPQSQPHASTGFSLLKKPPPNQFQLTHPATSQP</sequence>
<dbReference type="SMART" id="SM00131">
    <property type="entry name" value="KU"/>
    <property type="match status" value="2"/>
</dbReference>
<dbReference type="PANTHER" id="PTHR46339:SF2">
    <property type="entry name" value="BPTI_KUNITZ INHIBITOR DOMAIN-CONTAINING PROTEIN"/>
    <property type="match status" value="1"/>
</dbReference>
<dbReference type="STRING" id="29170.A0A368F859"/>
<evidence type="ECO:0000256" key="1">
    <source>
        <dbReference type="SAM" id="MobiDB-lite"/>
    </source>
</evidence>
<dbReference type="CDD" id="cd22593">
    <property type="entry name" value="Kunitz_conkunitzin"/>
    <property type="match status" value="2"/>
</dbReference>
<protein>
    <submittedName>
        <fullName evidence="3">Kunitz/Bovine pancreatic trypsin inhibitor domain protein</fullName>
    </submittedName>
</protein>
<dbReference type="PANTHER" id="PTHR46339">
    <property type="entry name" value="PROTEIN CBG15282-RELATED"/>
    <property type="match status" value="1"/>
</dbReference>
<dbReference type="SUPFAM" id="SSF57362">
    <property type="entry name" value="BPTI-like"/>
    <property type="match status" value="2"/>
</dbReference>
<accession>A0A368F859</accession>
<dbReference type="Gene3D" id="4.10.410.10">
    <property type="entry name" value="Pancreatic trypsin inhibitor Kunitz domain"/>
    <property type="match status" value="2"/>
</dbReference>